<sequence length="80" mass="8796">MTTIIKEILGELSGLSEQKQRVAASVVHALWSEERSEDAVHAEWRAELDRRNAQLASGEVEAIDEASMESFVEKLVAGEG</sequence>
<dbReference type="Pfam" id="PF09720">
    <property type="entry name" value="Unstab_antitox"/>
    <property type="match status" value="1"/>
</dbReference>
<evidence type="ECO:0000313" key="2">
    <source>
        <dbReference type="Proteomes" id="UP000525652"/>
    </source>
</evidence>
<comment type="caution">
    <text evidence="1">The sequence shown here is derived from an EMBL/GenBank/DDBJ whole genome shotgun (WGS) entry which is preliminary data.</text>
</comment>
<dbReference type="InterPro" id="IPR013406">
    <property type="entry name" value="CHP02574_addiction_mod"/>
</dbReference>
<dbReference type="EMBL" id="JACHVA010000125">
    <property type="protein sequence ID" value="MBC2603261.1"/>
    <property type="molecule type" value="Genomic_DNA"/>
</dbReference>
<protein>
    <submittedName>
        <fullName evidence="1">Addiction module protein</fullName>
    </submittedName>
</protein>
<dbReference type="Proteomes" id="UP000525652">
    <property type="component" value="Unassembled WGS sequence"/>
</dbReference>
<accession>A0A7X1E5K3</accession>
<keyword evidence="2" id="KW-1185">Reference proteome</keyword>
<proteinExistence type="predicted"/>
<organism evidence="1 2">
    <name type="scientific">Puniceicoccus vermicola</name>
    <dbReference type="NCBI Taxonomy" id="388746"/>
    <lineage>
        <taxon>Bacteria</taxon>
        <taxon>Pseudomonadati</taxon>
        <taxon>Verrucomicrobiota</taxon>
        <taxon>Opitutia</taxon>
        <taxon>Puniceicoccales</taxon>
        <taxon>Puniceicoccaceae</taxon>
        <taxon>Puniceicoccus</taxon>
    </lineage>
</organism>
<name>A0A7X1E5K3_9BACT</name>
<gene>
    <name evidence="1" type="ORF">H5P30_15880</name>
</gene>
<evidence type="ECO:0000313" key="1">
    <source>
        <dbReference type="EMBL" id="MBC2603261.1"/>
    </source>
</evidence>
<reference evidence="1 2" key="1">
    <citation type="submission" date="2020-07" db="EMBL/GenBank/DDBJ databases">
        <authorList>
            <person name="Feng X."/>
        </authorList>
    </citation>
    <scope>NUCLEOTIDE SEQUENCE [LARGE SCALE GENOMIC DNA]</scope>
    <source>
        <strain evidence="1 2">JCM14086</strain>
    </source>
</reference>
<dbReference type="RefSeq" id="WP_185693894.1">
    <property type="nucleotide sequence ID" value="NZ_JACHVA010000125.1"/>
</dbReference>
<dbReference type="AlphaFoldDB" id="A0A7X1E5K3"/>